<comment type="caution">
    <text evidence="1">The sequence shown here is derived from an EMBL/GenBank/DDBJ whole genome shotgun (WGS) entry which is preliminary data.</text>
</comment>
<evidence type="ECO:0000313" key="1">
    <source>
        <dbReference type="EMBL" id="GAG07006.1"/>
    </source>
</evidence>
<reference evidence="1" key="1">
    <citation type="journal article" date="2014" name="Front. Microbiol.">
        <title>High frequency of phylogenetically diverse reductive dehalogenase-homologous genes in deep subseafloor sedimentary metagenomes.</title>
        <authorList>
            <person name="Kawai M."/>
            <person name="Futagami T."/>
            <person name="Toyoda A."/>
            <person name="Takaki Y."/>
            <person name="Nishi S."/>
            <person name="Hori S."/>
            <person name="Arai W."/>
            <person name="Tsubouchi T."/>
            <person name="Morono Y."/>
            <person name="Uchiyama I."/>
            <person name="Ito T."/>
            <person name="Fujiyama A."/>
            <person name="Inagaki F."/>
            <person name="Takami H."/>
        </authorList>
    </citation>
    <scope>NUCLEOTIDE SEQUENCE</scope>
    <source>
        <strain evidence="1">Expedition CK06-06</strain>
    </source>
</reference>
<protein>
    <submittedName>
        <fullName evidence="1">Uncharacterized protein</fullName>
    </submittedName>
</protein>
<accession>X0W2R2</accession>
<sequence>QFIPDSWGEEAEPIDLSWQDLEVNLPSDYRFNMPSVLDGKLWPSRWDELVREFPGLEFKPDTDWDRDHYVLGWFSVGSCKLRLGLIQGHEQGNYEYIHRHLHDATKRAEEKQIRFTDDTLHIKCTDDYIGLVQADATICLDASSLNP</sequence>
<feature type="non-terminal residue" evidence="1">
    <location>
        <position position="1"/>
    </location>
</feature>
<name>X0W2R2_9ZZZZ</name>
<organism evidence="1">
    <name type="scientific">marine sediment metagenome</name>
    <dbReference type="NCBI Taxonomy" id="412755"/>
    <lineage>
        <taxon>unclassified sequences</taxon>
        <taxon>metagenomes</taxon>
        <taxon>ecological metagenomes</taxon>
    </lineage>
</organism>
<gene>
    <name evidence="1" type="ORF">S01H1_40559</name>
</gene>
<dbReference type="EMBL" id="BARS01025689">
    <property type="protein sequence ID" value="GAG07006.1"/>
    <property type="molecule type" value="Genomic_DNA"/>
</dbReference>
<proteinExistence type="predicted"/>
<dbReference type="AlphaFoldDB" id="X0W2R2"/>